<evidence type="ECO:0000313" key="2">
    <source>
        <dbReference type="EMBL" id="PKV05456.1"/>
    </source>
</evidence>
<evidence type="ECO:0000313" key="3">
    <source>
        <dbReference type="Proteomes" id="UP000233762"/>
    </source>
</evidence>
<feature type="transmembrane region" description="Helical" evidence="1">
    <location>
        <begin position="192"/>
        <end position="216"/>
    </location>
</feature>
<keyword evidence="1" id="KW-0472">Membrane</keyword>
<accession>A0A2N3R7X4</accession>
<reference evidence="2 3" key="1">
    <citation type="submission" date="2017-10" db="EMBL/GenBank/DDBJ databases">
        <title>Bifidobacterium genomics.</title>
        <authorList>
            <person name="Lugli G.A."/>
            <person name="Milani C."/>
            <person name="Mancabelli L."/>
        </authorList>
    </citation>
    <scope>NUCLEOTIDE SEQUENCE [LARGE SCALE GENOMIC DNA]</scope>
    <source>
        <strain evidence="2 3">1520B</strain>
    </source>
</reference>
<dbReference type="RefSeq" id="WP_101398535.1">
    <property type="nucleotide sequence ID" value="NZ_PCHH01000001.1"/>
</dbReference>
<feature type="transmembrane region" description="Helical" evidence="1">
    <location>
        <begin position="160"/>
        <end position="180"/>
    </location>
</feature>
<organism evidence="2 3">
    <name type="scientific">Bifidobacterium pseudolongum subsp. globosum</name>
    <dbReference type="NCBI Taxonomy" id="1690"/>
    <lineage>
        <taxon>Bacteria</taxon>
        <taxon>Bacillati</taxon>
        <taxon>Actinomycetota</taxon>
        <taxon>Actinomycetes</taxon>
        <taxon>Bifidobacteriales</taxon>
        <taxon>Bifidobacteriaceae</taxon>
        <taxon>Bifidobacterium</taxon>
    </lineage>
</organism>
<protein>
    <submittedName>
        <fullName evidence="2">Actin</fullName>
    </submittedName>
</protein>
<comment type="caution">
    <text evidence="2">The sequence shown here is derived from an EMBL/GenBank/DDBJ whole genome shotgun (WGS) entry which is preliminary data.</text>
</comment>
<proteinExistence type="predicted"/>
<evidence type="ECO:0000256" key="1">
    <source>
        <dbReference type="SAM" id="Phobius"/>
    </source>
</evidence>
<keyword evidence="1" id="KW-1133">Transmembrane helix</keyword>
<feature type="transmembrane region" description="Helical" evidence="1">
    <location>
        <begin position="134"/>
        <end position="154"/>
    </location>
</feature>
<dbReference type="AlphaFoldDB" id="A0A2N3R7X4"/>
<sequence>MTTTSNPASNRVSVARQTYQSPAVQTYAALLQTLRFSAGFDVVGNNDTAQSVMFRLPSGDDEYEARVVADGAQSAVIIDAPLGVNDRSAAYSRLYRELSEQLVAQTTVANPNVVANQQFWQSVLADNHGPRSKWAVGAVVLSCFSLIGGISIFSDRHPDWQVTILLIISMFVVCGIAFACTGRGSKVSGRRLVLIAVAIACVATVLLMVATTVVQIRYSTGSAPAFSVALQSSAR</sequence>
<keyword evidence="1" id="KW-0812">Transmembrane</keyword>
<dbReference type="Proteomes" id="UP000233762">
    <property type="component" value="Unassembled WGS sequence"/>
</dbReference>
<name>A0A2N3R7X4_9BIFI</name>
<gene>
    <name evidence="2" type="ORF">CQR50_0711</name>
</gene>
<dbReference type="EMBL" id="PCHH01000001">
    <property type="protein sequence ID" value="PKV05456.1"/>
    <property type="molecule type" value="Genomic_DNA"/>
</dbReference>